<feature type="region of interest" description="Disordered" evidence="1">
    <location>
        <begin position="1"/>
        <end position="41"/>
    </location>
</feature>
<evidence type="ECO:0000313" key="2">
    <source>
        <dbReference type="EMBL" id="EFG07104.1"/>
    </source>
</evidence>
<evidence type="ECO:0000313" key="3">
    <source>
        <dbReference type="Proteomes" id="UP000002357"/>
    </source>
</evidence>
<keyword evidence="3" id="KW-1185">Reference proteome</keyword>
<dbReference type="AlphaFoldDB" id="E2Q563"/>
<name>E2Q563_STRCL</name>
<dbReference type="Proteomes" id="UP000002357">
    <property type="component" value="Chromosome"/>
</dbReference>
<evidence type="ECO:0000256" key="1">
    <source>
        <dbReference type="SAM" id="MobiDB-lite"/>
    </source>
</evidence>
<sequence>MRRPVPGRTGPDRSGAGGRGRGARRADGLRGPRPRRDRVLCHAHEEPLRVFRTA</sequence>
<organism evidence="2 3">
    <name type="scientific">Streptomyces clavuligerus</name>
    <dbReference type="NCBI Taxonomy" id="1901"/>
    <lineage>
        <taxon>Bacteria</taxon>
        <taxon>Bacillati</taxon>
        <taxon>Actinomycetota</taxon>
        <taxon>Actinomycetes</taxon>
        <taxon>Kitasatosporales</taxon>
        <taxon>Streptomycetaceae</taxon>
        <taxon>Streptomyces</taxon>
    </lineage>
</organism>
<gene>
    <name evidence="2" type="ORF">SCLAV_2031</name>
</gene>
<reference evidence="2 3" key="1">
    <citation type="journal article" date="2010" name="Genome Biol. Evol.">
        <title>The sequence of a 1.8-mb bacterial linear plasmid reveals a rich evolutionary reservoir of secondary metabolic pathways.</title>
        <authorList>
            <person name="Medema M.H."/>
            <person name="Trefzer A."/>
            <person name="Kovalchuk A."/>
            <person name="van den Berg M."/>
            <person name="Mueller U."/>
            <person name="Heijne W."/>
            <person name="Wu L."/>
            <person name="Alam M.T."/>
            <person name="Ronning C.M."/>
            <person name="Nierman W.C."/>
            <person name="Bovenberg R.A.L."/>
            <person name="Breitling R."/>
            <person name="Takano E."/>
        </authorList>
    </citation>
    <scope>NUCLEOTIDE SEQUENCE [LARGE SCALE GENOMIC DNA]</scope>
    <source>
        <strain evidence="3">ATCC 27064 / DSM 738 / JCM 4710 / NBRC 13307 / NCIMB 12785 / NRRL 3585 / VKM Ac-602</strain>
    </source>
</reference>
<proteinExistence type="predicted"/>
<accession>E2Q563</accession>
<protein>
    <submittedName>
        <fullName evidence="2">Uncharacterized protein</fullName>
    </submittedName>
</protein>
<dbReference type="EMBL" id="CM000913">
    <property type="protein sequence ID" value="EFG07104.1"/>
    <property type="molecule type" value="Genomic_DNA"/>
</dbReference>